<dbReference type="EMBL" id="AP017372">
    <property type="protein sequence ID" value="BAU58754.1"/>
    <property type="molecule type" value="Genomic_DNA"/>
</dbReference>
<dbReference type="AlphaFoldDB" id="A0A0X8XB43"/>
<dbReference type="KEGG" id="hhk:HH1059_20470"/>
<dbReference type="Pfam" id="PF09623">
    <property type="entry name" value="Cas_NE0113"/>
    <property type="match status" value="1"/>
</dbReference>
<reference evidence="2" key="1">
    <citation type="submission" date="2016-02" db="EMBL/GenBank/DDBJ databases">
        <title>Halorhodospira halochloris DSM-1059 complete genome, version 2.</title>
        <authorList>
            <person name="Tsukatani Y."/>
        </authorList>
    </citation>
    <scope>NUCLEOTIDE SEQUENCE</scope>
    <source>
        <strain evidence="2">DSM 1059</strain>
    </source>
</reference>
<dbReference type="NCBIfam" id="TIGR02584">
    <property type="entry name" value="cas_NE0113"/>
    <property type="match status" value="1"/>
</dbReference>
<keyword evidence="3" id="KW-1185">Reference proteome</keyword>
<dbReference type="RefSeq" id="WP_096410058.1">
    <property type="nucleotide sequence ID" value="NZ_AP017372.2"/>
</dbReference>
<organism evidence="2 3">
    <name type="scientific">Halorhodospira halochloris</name>
    <name type="common">Ectothiorhodospira halochloris</name>
    <dbReference type="NCBI Taxonomy" id="1052"/>
    <lineage>
        <taxon>Bacteria</taxon>
        <taxon>Pseudomonadati</taxon>
        <taxon>Pseudomonadota</taxon>
        <taxon>Gammaproteobacteria</taxon>
        <taxon>Chromatiales</taxon>
        <taxon>Ectothiorhodospiraceae</taxon>
        <taxon>Halorhodospira</taxon>
    </lineage>
</organism>
<proteinExistence type="predicted"/>
<evidence type="ECO:0000313" key="2">
    <source>
        <dbReference type="EMBL" id="BAU58754.1"/>
    </source>
</evidence>
<name>A0A0X8XB43_HALHR</name>
<dbReference type="OrthoDB" id="9805822at2"/>
<protein>
    <submittedName>
        <fullName evidence="2">CRISPR-associated protein NE0113</fullName>
    </submittedName>
</protein>
<feature type="domain" description="CRISPR system ring nuclease SSO2081-like" evidence="1">
    <location>
        <begin position="16"/>
        <end position="234"/>
    </location>
</feature>
<evidence type="ECO:0000259" key="1">
    <source>
        <dbReference type="Pfam" id="PF09623"/>
    </source>
</evidence>
<sequence length="375" mass="42099">MATEGKNTLLCIAGLTPQVVTETLYAITIESQGALPDRLEIITTTEGRRRLLLTLLSKDGGHGYLDRFYQDYGLDRANLAFDESCVHVIHGLDGEPLADIVTEQDNCAAADLIHERIRQLTQQTQKLHVSIAGGRKTMGFYAGYSLSLYARPSDRLSHVLVNAPFESHPSFFYPPPQPLTLQLPGRNDIISTAEAQVRLADLPFVRLREELGEDLPYAGLSFSEAVERAQQVITPAQLALDLAERTANLQGQVIKLSPTHFVWLTWFADRARREKPPLRFDHEAAKELERYIDWLDGSNSPLHESLHSAREELESEGCSNYFERTRSRLNKALAERSGLPARAVARYQIHACSNRPQSTYALRLTPEQIRMVGEP</sequence>
<dbReference type="CDD" id="cd09741">
    <property type="entry name" value="Csx1_III-U"/>
    <property type="match status" value="1"/>
</dbReference>
<evidence type="ECO:0000313" key="3">
    <source>
        <dbReference type="Proteomes" id="UP000218890"/>
    </source>
</evidence>
<accession>A0A0X8XB43</accession>
<dbReference type="InterPro" id="IPR019092">
    <property type="entry name" value="SSO2081-like_dom"/>
</dbReference>
<gene>
    <name evidence="2" type="ORF">HH1059_20470</name>
</gene>
<dbReference type="Proteomes" id="UP000218890">
    <property type="component" value="Chromosome"/>
</dbReference>
<dbReference type="InterPro" id="IPR013413">
    <property type="entry name" value="CRISPR-assoc_prot_NE0113"/>
</dbReference>